<sequence length="144" mass="14318">MTSGLPGAGRVWLVVAGVLALLGVAVPGPALAAVQGAQGRVAVVGVPGLEWSDLDASRTPNLWKLAGQGGTASLSTRAVPPPDRGVTCPAAGWLTVSAGQRAGTPGRGCPEPPAPRPTGDARSATVPGWAELVDHQTGTGYDAR</sequence>
<organism evidence="2 3">
    <name type="scientific">Nonomuraea corallina</name>
    <dbReference type="NCBI Taxonomy" id="2989783"/>
    <lineage>
        <taxon>Bacteria</taxon>
        <taxon>Bacillati</taxon>
        <taxon>Actinomycetota</taxon>
        <taxon>Actinomycetes</taxon>
        <taxon>Streptosporangiales</taxon>
        <taxon>Streptosporangiaceae</taxon>
        <taxon>Nonomuraea</taxon>
    </lineage>
</organism>
<reference evidence="2" key="1">
    <citation type="submission" date="2022-11" db="EMBL/GenBank/DDBJ databases">
        <title>Nonomuraea corallina sp. nov., a new species of the genus Nonomuraea isolated from sea side sediment in Thai sea.</title>
        <authorList>
            <person name="Ngamcharungchit C."/>
            <person name="Matsumoto A."/>
            <person name="Suriyachadkun C."/>
            <person name="Panbangred W."/>
            <person name="Inahashi Y."/>
            <person name="Intra B."/>
        </authorList>
    </citation>
    <scope>NUCLEOTIDE SEQUENCE</scope>
    <source>
        <strain evidence="2">MCN248</strain>
    </source>
</reference>
<accession>A0ABT4SNB7</accession>
<feature type="non-terminal residue" evidence="2">
    <location>
        <position position="144"/>
    </location>
</feature>
<dbReference type="EMBL" id="JAPNNL010000265">
    <property type="protein sequence ID" value="MDA0638654.1"/>
    <property type="molecule type" value="Genomic_DNA"/>
</dbReference>
<keyword evidence="3" id="KW-1185">Reference proteome</keyword>
<gene>
    <name evidence="2" type="ORF">OUY22_35040</name>
</gene>
<comment type="caution">
    <text evidence="2">The sequence shown here is derived from an EMBL/GenBank/DDBJ whole genome shotgun (WGS) entry which is preliminary data.</text>
</comment>
<name>A0ABT4SNB7_9ACTN</name>
<dbReference type="Proteomes" id="UP001144036">
    <property type="component" value="Unassembled WGS sequence"/>
</dbReference>
<protein>
    <submittedName>
        <fullName evidence="2">Uncharacterized protein</fullName>
    </submittedName>
</protein>
<evidence type="ECO:0000313" key="3">
    <source>
        <dbReference type="Proteomes" id="UP001144036"/>
    </source>
</evidence>
<evidence type="ECO:0000313" key="2">
    <source>
        <dbReference type="EMBL" id="MDA0638654.1"/>
    </source>
</evidence>
<evidence type="ECO:0000256" key="1">
    <source>
        <dbReference type="SAM" id="MobiDB-lite"/>
    </source>
</evidence>
<proteinExistence type="predicted"/>
<feature type="region of interest" description="Disordered" evidence="1">
    <location>
        <begin position="99"/>
        <end position="125"/>
    </location>
</feature>